<dbReference type="Pfam" id="PF13410">
    <property type="entry name" value="GST_C_2"/>
    <property type="match status" value="1"/>
</dbReference>
<sequence>MGRLIDGHWKTTDELTENDQNRRDDGFRKRISLDSRYPPESGRYHLYIARACPWAHGAALVRKLLGLEDVISMDIVDPYRGAGGWQFTPDKPGCTPDSIHGSDYLHEVYTAADPEYTGGVTTPVLWDREDGTIVNNESIEIMQMLATAFADHSDEYDLYPAGTRDRIDAVVEKLHEPILKGVYTAGFAQSQDTYERAVETIFDALDHWEDVLGDQRFLVGDSLTIADLRLFPALVRFDPVYYTHFKCNIRRLVDYPNLWGYTRDIYQHDGVSETVTLDHIKKHYYRSHTDINPTGFVPVGPDIDFTIPHSRKRTVSG</sequence>
<dbReference type="SFLD" id="SFLDS00019">
    <property type="entry name" value="Glutathione_Transferase_(cytos"/>
    <property type="match status" value="1"/>
</dbReference>
<dbReference type="SUPFAM" id="SSF47616">
    <property type="entry name" value="GST C-terminal domain-like"/>
    <property type="match status" value="1"/>
</dbReference>
<dbReference type="Pfam" id="PF13409">
    <property type="entry name" value="GST_N_2"/>
    <property type="match status" value="1"/>
</dbReference>
<dbReference type="GeneID" id="44080535"/>
<dbReference type="InterPro" id="IPR004045">
    <property type="entry name" value="Glutathione_S-Trfase_N"/>
</dbReference>
<dbReference type="InterPro" id="IPR036249">
    <property type="entry name" value="Thioredoxin-like_sf"/>
</dbReference>
<dbReference type="InterPro" id="IPR047047">
    <property type="entry name" value="GST_Omega-like_C"/>
</dbReference>
<dbReference type="PROSITE" id="PS50405">
    <property type="entry name" value="GST_CTER"/>
    <property type="match status" value="1"/>
</dbReference>
<dbReference type="PANTHER" id="PTHR32419">
    <property type="entry name" value="GLUTATHIONYL-HYDROQUINONE REDUCTASE"/>
    <property type="match status" value="1"/>
</dbReference>
<feature type="site" description="Lowers pKa of active site Cys" evidence="3">
    <location>
        <position position="241"/>
    </location>
</feature>
<dbReference type="SUPFAM" id="SSF52833">
    <property type="entry name" value="Thioredoxin-like"/>
    <property type="match status" value="1"/>
</dbReference>
<accession>A0A6C0UL40</accession>
<dbReference type="AlphaFoldDB" id="A0A6C0UL40"/>
<feature type="site" description="Lowers pKa of active site Cys" evidence="3">
    <location>
        <position position="284"/>
    </location>
</feature>
<dbReference type="EMBL" id="CP048739">
    <property type="protein sequence ID" value="QIB75303.1"/>
    <property type="molecule type" value="Genomic_DNA"/>
</dbReference>
<evidence type="ECO:0000313" key="4">
    <source>
        <dbReference type="EMBL" id="QIB75303.1"/>
    </source>
</evidence>
<dbReference type="PANTHER" id="PTHR32419:SF6">
    <property type="entry name" value="GLUTATHIONE S-TRANSFERASE OMEGA-LIKE 1-RELATED"/>
    <property type="match status" value="1"/>
</dbReference>
<dbReference type="GO" id="GO:0005737">
    <property type="term" value="C:cytoplasm"/>
    <property type="evidence" value="ECO:0007669"/>
    <property type="project" value="TreeGrafter"/>
</dbReference>
<name>A0A6C0UL40_9EURY</name>
<evidence type="ECO:0000256" key="1">
    <source>
        <dbReference type="PIRSR" id="PIRSR015753-1"/>
    </source>
</evidence>
<dbReference type="SFLD" id="SFLDG01148">
    <property type="entry name" value="Xi_(cytGST)"/>
    <property type="match status" value="1"/>
</dbReference>
<keyword evidence="4" id="KW-0808">Transferase</keyword>
<dbReference type="Proteomes" id="UP000465846">
    <property type="component" value="Chromosome"/>
</dbReference>
<dbReference type="CDD" id="cd03190">
    <property type="entry name" value="GST_C_Omega_like"/>
    <property type="match status" value="1"/>
</dbReference>
<dbReference type="PIRSF" id="PIRSF015753">
    <property type="entry name" value="GST"/>
    <property type="match status" value="1"/>
</dbReference>
<feature type="binding site" evidence="2">
    <location>
        <begin position="137"/>
        <end position="138"/>
    </location>
    <ligand>
        <name>glutathione</name>
        <dbReference type="ChEBI" id="CHEBI:57925"/>
    </ligand>
</feature>
<gene>
    <name evidence="4" type="ORF">G3I44_14000</name>
</gene>
<feature type="binding site" evidence="2">
    <location>
        <position position="85"/>
    </location>
    <ligand>
        <name>glutathione</name>
        <dbReference type="ChEBI" id="CHEBI:57925"/>
    </ligand>
</feature>
<dbReference type="InterPro" id="IPR016639">
    <property type="entry name" value="GST_Omega/GSH"/>
</dbReference>
<dbReference type="Gene3D" id="1.20.1050.10">
    <property type="match status" value="1"/>
</dbReference>
<evidence type="ECO:0000256" key="2">
    <source>
        <dbReference type="PIRSR" id="PIRSR015753-2"/>
    </source>
</evidence>
<proteinExistence type="predicted"/>
<feature type="active site" description="Nucleophile" evidence="1">
    <location>
        <position position="52"/>
    </location>
</feature>
<dbReference type="InterPro" id="IPR036282">
    <property type="entry name" value="Glutathione-S-Trfase_C_sf"/>
</dbReference>
<dbReference type="InterPro" id="IPR010987">
    <property type="entry name" value="Glutathione-S-Trfase_C-like"/>
</dbReference>
<dbReference type="InterPro" id="IPR040079">
    <property type="entry name" value="Glutathione_S-Trfase"/>
</dbReference>
<dbReference type="SFLD" id="SFLDG01206">
    <property type="entry name" value="Xi.1"/>
    <property type="match status" value="1"/>
</dbReference>
<reference evidence="4 5" key="1">
    <citation type="submission" date="2020-02" db="EMBL/GenBank/DDBJ databases">
        <title>Whole genome sequence of Halogeometricum borinquense strain wsp4.</title>
        <authorList>
            <person name="Verma D.K."/>
            <person name="Gopal K."/>
            <person name="Prasad E.S."/>
        </authorList>
    </citation>
    <scope>NUCLEOTIDE SEQUENCE [LARGE SCALE GENOMIC DNA]</scope>
    <source>
        <strain evidence="5">wsp4</strain>
    </source>
</reference>
<dbReference type="Gene3D" id="3.40.30.10">
    <property type="entry name" value="Glutaredoxin"/>
    <property type="match status" value="1"/>
</dbReference>
<protein>
    <submittedName>
        <fullName evidence="4">Glutathione S-transferase family protein</fullName>
    </submittedName>
</protein>
<organism evidence="4 5">
    <name type="scientific">Halogeometricum borinquense</name>
    <dbReference type="NCBI Taxonomy" id="60847"/>
    <lineage>
        <taxon>Archaea</taxon>
        <taxon>Methanobacteriati</taxon>
        <taxon>Methanobacteriota</taxon>
        <taxon>Stenosarchaea group</taxon>
        <taxon>Halobacteria</taxon>
        <taxon>Halobacteriales</taxon>
        <taxon>Haloferacaceae</taxon>
        <taxon>Halogeometricum</taxon>
    </lineage>
</organism>
<feature type="active site" description="Proton donor/acceptor" evidence="1">
    <location>
        <position position="183"/>
    </location>
</feature>
<dbReference type="GO" id="GO:0004364">
    <property type="term" value="F:glutathione transferase activity"/>
    <property type="evidence" value="ECO:0007669"/>
    <property type="project" value="InterPro"/>
</dbReference>
<dbReference type="RefSeq" id="WP_163487083.1">
    <property type="nucleotide sequence ID" value="NZ_CP048739.1"/>
</dbReference>
<evidence type="ECO:0000313" key="5">
    <source>
        <dbReference type="Proteomes" id="UP000465846"/>
    </source>
</evidence>
<evidence type="ECO:0000256" key="3">
    <source>
        <dbReference type="PIRSR" id="PIRSR015753-3"/>
    </source>
</evidence>